<evidence type="ECO:0000313" key="3">
    <source>
        <dbReference type="Proteomes" id="UP000287023"/>
    </source>
</evidence>
<proteinExistence type="predicted"/>
<dbReference type="InterPro" id="IPR036866">
    <property type="entry name" value="RibonucZ/Hydroxyglut_hydro"/>
</dbReference>
<dbReference type="GO" id="GO:0016787">
    <property type="term" value="F:hydrolase activity"/>
    <property type="evidence" value="ECO:0007669"/>
    <property type="project" value="UniProtKB-KW"/>
</dbReference>
<protein>
    <submittedName>
        <fullName evidence="2">MBL fold metallo-hydrolase</fullName>
    </submittedName>
</protein>
<dbReference type="RefSeq" id="WP_127060595.1">
    <property type="nucleotide sequence ID" value="NZ_RZHF01000006.1"/>
</dbReference>
<keyword evidence="2" id="KW-0378">Hydrolase</keyword>
<dbReference type="Pfam" id="PF12706">
    <property type="entry name" value="Lactamase_B_2"/>
    <property type="match status" value="1"/>
</dbReference>
<dbReference type="SMART" id="SM00849">
    <property type="entry name" value="Lactamase_B"/>
    <property type="match status" value="1"/>
</dbReference>
<comment type="caution">
    <text evidence="2">The sequence shown here is derived from an EMBL/GenBank/DDBJ whole genome shotgun (WGS) entry which is preliminary data.</text>
</comment>
<dbReference type="Gene3D" id="3.60.15.10">
    <property type="entry name" value="Ribonuclease Z/Hydroxyacylglutathione hydrolase-like"/>
    <property type="match status" value="1"/>
</dbReference>
<dbReference type="AlphaFoldDB" id="A0A3S0Y5P3"/>
<dbReference type="OrthoDB" id="9803916at2"/>
<dbReference type="SUPFAM" id="SSF56281">
    <property type="entry name" value="Metallo-hydrolase/oxidoreductase"/>
    <property type="match status" value="1"/>
</dbReference>
<reference evidence="2 3" key="1">
    <citation type="submission" date="2018-12" db="EMBL/GenBank/DDBJ databases">
        <title>three novel Halomonas strain isolated from plants.</title>
        <authorList>
            <person name="Sun C."/>
        </authorList>
    </citation>
    <scope>NUCLEOTIDE SEQUENCE [LARGE SCALE GENOMIC DNA]</scope>
    <source>
        <strain evidence="2 3">JCM 18142</strain>
    </source>
</reference>
<evidence type="ECO:0000313" key="2">
    <source>
        <dbReference type="EMBL" id="RUR33099.1"/>
    </source>
</evidence>
<dbReference type="EMBL" id="RZHF01000006">
    <property type="protein sequence ID" value="RUR33099.1"/>
    <property type="molecule type" value="Genomic_DNA"/>
</dbReference>
<dbReference type="PANTHER" id="PTHR11203">
    <property type="entry name" value="CLEAVAGE AND POLYADENYLATION SPECIFICITY FACTOR FAMILY MEMBER"/>
    <property type="match status" value="1"/>
</dbReference>
<keyword evidence="3" id="KW-1185">Reference proteome</keyword>
<name>A0A3S0Y5P3_9GAMM</name>
<evidence type="ECO:0000259" key="1">
    <source>
        <dbReference type="SMART" id="SM00849"/>
    </source>
</evidence>
<gene>
    <name evidence="2" type="ORF">ELY38_05980</name>
</gene>
<feature type="domain" description="Metallo-beta-lactamase" evidence="1">
    <location>
        <begin position="15"/>
        <end position="176"/>
    </location>
</feature>
<dbReference type="Proteomes" id="UP000287023">
    <property type="component" value="Unassembled WGS sequence"/>
</dbReference>
<dbReference type="GO" id="GO:0004521">
    <property type="term" value="F:RNA endonuclease activity"/>
    <property type="evidence" value="ECO:0007669"/>
    <property type="project" value="TreeGrafter"/>
</dbReference>
<sequence length="367" mass="39484">MSASINILSGLGDKGPAAIVVEANGKRLLLDAGGALHPGEPTTWARGLDIDAVIISHDHIDHIGGVSELPATLPLYCTPLVAQALPKGRAWQSLPERSTCQVAGIPVTTGQAGHSLGGVWIHLGIEGGIFYSGDACFESRLFPFDAPPPARIALLDASYGTYDQPQQACVDAISEHLNRPLVFPVPESGRALEMALWLAEEADARGLSLAIDPVIRANLKTLLALPSTLRRSHADDNIKTLLTRPDASQPTLKLISDRDDTAAMWPGFHLLHTGYLTPSRCAELAAGDILWQRWNVHLRASHLVELADQIQAERVVPLFTHLSEPALGAWRTLLGARLATEKTLFLNTYALNTHTLDANALNNRSPA</sequence>
<dbReference type="InterPro" id="IPR050698">
    <property type="entry name" value="MBL"/>
</dbReference>
<dbReference type="InterPro" id="IPR001279">
    <property type="entry name" value="Metallo-B-lactamas"/>
</dbReference>
<dbReference type="PANTHER" id="PTHR11203:SF37">
    <property type="entry name" value="INTEGRATOR COMPLEX SUBUNIT 11"/>
    <property type="match status" value="1"/>
</dbReference>
<accession>A0A3S0Y5P3</accession>
<organism evidence="2 3">
    <name type="scientific">Vreelandella nanhaiensis</name>
    <dbReference type="NCBI Taxonomy" id="1258546"/>
    <lineage>
        <taxon>Bacteria</taxon>
        <taxon>Pseudomonadati</taxon>
        <taxon>Pseudomonadota</taxon>
        <taxon>Gammaproteobacteria</taxon>
        <taxon>Oceanospirillales</taxon>
        <taxon>Halomonadaceae</taxon>
        <taxon>Vreelandella</taxon>
    </lineage>
</organism>